<protein>
    <submittedName>
        <fullName evidence="9">Oligoendopeptidase F</fullName>
        <ecNumber evidence="9">3.4.24.-</ecNumber>
    </submittedName>
</protein>
<dbReference type="GO" id="GO:0004222">
    <property type="term" value="F:metalloendopeptidase activity"/>
    <property type="evidence" value="ECO:0007669"/>
    <property type="project" value="InterPro"/>
</dbReference>
<keyword evidence="6" id="KW-0482">Metalloprotease</keyword>
<dbReference type="EC" id="3.4.24.-" evidence="9"/>
<evidence type="ECO:0000259" key="8">
    <source>
        <dbReference type="Pfam" id="PF08439"/>
    </source>
</evidence>
<evidence type="ECO:0000256" key="6">
    <source>
        <dbReference type="ARBA" id="ARBA00023049"/>
    </source>
</evidence>
<dbReference type="PANTHER" id="PTHR11804">
    <property type="entry name" value="PROTEASE M3 THIMET OLIGOPEPTIDASE-RELATED"/>
    <property type="match status" value="1"/>
</dbReference>
<dbReference type="InterPro" id="IPR001567">
    <property type="entry name" value="Pept_M3A_M3B_dom"/>
</dbReference>
<dbReference type="InterPro" id="IPR042088">
    <property type="entry name" value="OligoPept_F_C"/>
</dbReference>
<name>A0A3B1DB75_9ZZZZ</name>
<comment type="cofactor">
    <cofactor evidence="1">
        <name>Zn(2+)</name>
        <dbReference type="ChEBI" id="CHEBI:29105"/>
    </cofactor>
</comment>
<keyword evidence="2" id="KW-0645">Protease</keyword>
<gene>
    <name evidence="9" type="ORF">MNBD_IGNAVI01-736</name>
</gene>
<dbReference type="SUPFAM" id="SSF55486">
    <property type="entry name" value="Metalloproteases ('zincins'), catalytic domain"/>
    <property type="match status" value="1"/>
</dbReference>
<keyword evidence="3" id="KW-0479">Metal-binding</keyword>
<evidence type="ECO:0000259" key="7">
    <source>
        <dbReference type="Pfam" id="PF01432"/>
    </source>
</evidence>
<dbReference type="NCBIfam" id="TIGR00181">
    <property type="entry name" value="pepF"/>
    <property type="match status" value="1"/>
</dbReference>
<dbReference type="GO" id="GO:0006508">
    <property type="term" value="P:proteolysis"/>
    <property type="evidence" value="ECO:0007669"/>
    <property type="project" value="UniProtKB-KW"/>
</dbReference>
<dbReference type="CDD" id="cd09608">
    <property type="entry name" value="M3B_PepF"/>
    <property type="match status" value="1"/>
</dbReference>
<keyword evidence="4 9" id="KW-0378">Hydrolase</keyword>
<reference evidence="9" key="1">
    <citation type="submission" date="2018-06" db="EMBL/GenBank/DDBJ databases">
        <authorList>
            <person name="Zhirakovskaya E."/>
        </authorList>
    </citation>
    <scope>NUCLEOTIDE SEQUENCE</scope>
</reference>
<accession>A0A3B1DB75</accession>
<feature type="domain" description="Peptidase M3A/M3B catalytic" evidence="7">
    <location>
        <begin position="215"/>
        <end position="591"/>
    </location>
</feature>
<evidence type="ECO:0000313" key="9">
    <source>
        <dbReference type="EMBL" id="VAX25917.1"/>
    </source>
</evidence>
<dbReference type="GO" id="GO:0006518">
    <property type="term" value="P:peptide metabolic process"/>
    <property type="evidence" value="ECO:0007669"/>
    <property type="project" value="TreeGrafter"/>
</dbReference>
<dbReference type="InterPro" id="IPR013647">
    <property type="entry name" value="OligopepF_N_dom"/>
</dbReference>
<dbReference type="Gene3D" id="1.10.287.830">
    <property type="entry name" value="putative peptidase helix hairpin domain like"/>
    <property type="match status" value="1"/>
</dbReference>
<dbReference type="PANTHER" id="PTHR11804:SF84">
    <property type="entry name" value="SACCHAROLYSIN"/>
    <property type="match status" value="1"/>
</dbReference>
<evidence type="ECO:0000256" key="4">
    <source>
        <dbReference type="ARBA" id="ARBA00022801"/>
    </source>
</evidence>
<dbReference type="Gene3D" id="1.10.1370.20">
    <property type="entry name" value="Oligoendopeptidase f, C-terminal domain"/>
    <property type="match status" value="1"/>
</dbReference>
<dbReference type="Gene3D" id="1.20.140.70">
    <property type="entry name" value="Oligopeptidase f, N-terminal domain"/>
    <property type="match status" value="1"/>
</dbReference>
<dbReference type="Pfam" id="PF01432">
    <property type="entry name" value="Peptidase_M3"/>
    <property type="match status" value="1"/>
</dbReference>
<dbReference type="InterPro" id="IPR004438">
    <property type="entry name" value="Peptidase_M3B"/>
</dbReference>
<dbReference type="EMBL" id="UOGD01000315">
    <property type="protein sequence ID" value="VAX25917.1"/>
    <property type="molecule type" value="Genomic_DNA"/>
</dbReference>
<evidence type="ECO:0000256" key="1">
    <source>
        <dbReference type="ARBA" id="ARBA00001947"/>
    </source>
</evidence>
<feature type="domain" description="Oligopeptidase F N-terminal" evidence="8">
    <location>
        <begin position="124"/>
        <end position="193"/>
    </location>
</feature>
<dbReference type="InterPro" id="IPR045090">
    <property type="entry name" value="Pept_M3A_M3B"/>
</dbReference>
<dbReference type="Pfam" id="PF08439">
    <property type="entry name" value="Peptidase_M3_N"/>
    <property type="match status" value="1"/>
</dbReference>
<dbReference type="AlphaFoldDB" id="A0A3B1DB75"/>
<keyword evidence="5" id="KW-0862">Zinc</keyword>
<organism evidence="9">
    <name type="scientific">hydrothermal vent metagenome</name>
    <dbReference type="NCBI Taxonomy" id="652676"/>
    <lineage>
        <taxon>unclassified sequences</taxon>
        <taxon>metagenomes</taxon>
        <taxon>ecological metagenomes</taxon>
    </lineage>
</organism>
<sequence length="608" mass="70175">MKNNYSSDGNLGGLRNRDEIDNSYKWNLKDIYESDEKWEDDFSALSEKAVQLPEFKGTLHQSANDLLSCLKFDEEIGIVLDRLHLYSMLAKDLDLGNEKYQGMYDRLMVMASKISALSAFIKPEILQLSRETINGFISAEPELKVYEHLLNDLFRTKEHTLSEEQEVIIANVSPALQVASNTFSLLTNADLKFPIIKDEDGNDIEITHGRYSSAMYSLDRGYRERFYKNYYKPYIEHKNTLGALFTGNLKSDYFVAQTRKYSSTREAALDANNIPLSVYDNLVNSVNERLDPLHRWAKIKKEYLKLESFHAYDAYVTLFPSVKKKYTYEKGKDIVLDSLDPMGKQYIEDVKFAFDNRWVDVYETKGKRSGAYSSGTTFGVHPYVLLNWSDELNDVFTLTHEIGHNMHSYYTGMNQPYPYANYSIFIAEVASTLNEALLLEHLINISESKEEKLFLIEKHINNIVTTFYRQTLFAEFEQIVHEQNQNGEALTPDVLSKLYGELHLKYWGSAMTLDKEETHTWARVPHFYYNFYVYQYATSFAASEALAVKIKNEGEPAVHNYLEFLKSGSSDYPINVLHKAGIDMRLPEPIVAVTEKMNQLLNDLENLI</sequence>
<dbReference type="GO" id="GO:0046872">
    <property type="term" value="F:metal ion binding"/>
    <property type="evidence" value="ECO:0007669"/>
    <property type="project" value="UniProtKB-KW"/>
</dbReference>
<evidence type="ECO:0000256" key="2">
    <source>
        <dbReference type="ARBA" id="ARBA00022670"/>
    </source>
</evidence>
<evidence type="ECO:0000256" key="3">
    <source>
        <dbReference type="ARBA" id="ARBA00022723"/>
    </source>
</evidence>
<evidence type="ECO:0000256" key="5">
    <source>
        <dbReference type="ARBA" id="ARBA00022833"/>
    </source>
</evidence>
<proteinExistence type="predicted"/>